<feature type="domain" description="Molybdopterin cofactor biosynthesis C (MoaC)" evidence="7">
    <location>
        <begin position="18"/>
        <end position="151"/>
    </location>
</feature>
<keyword evidence="5 6" id="KW-0456">Lyase</keyword>
<dbReference type="GO" id="GO:0061799">
    <property type="term" value="F:cyclic pyranopterin monophosphate synthase activity"/>
    <property type="evidence" value="ECO:0007669"/>
    <property type="project" value="UniProtKB-UniRule"/>
</dbReference>
<dbReference type="GO" id="GO:0006777">
    <property type="term" value="P:Mo-molybdopterin cofactor biosynthetic process"/>
    <property type="evidence" value="ECO:0007669"/>
    <property type="project" value="UniProtKB-UniRule"/>
</dbReference>
<dbReference type="CDD" id="cd01420">
    <property type="entry name" value="MoaC_PE"/>
    <property type="match status" value="1"/>
</dbReference>
<dbReference type="InterPro" id="IPR002820">
    <property type="entry name" value="Mopterin_CF_biosynth-C_dom"/>
</dbReference>
<dbReference type="HOGENOM" id="CLU_074693_1_1_9"/>
<dbReference type="KEGG" id="sap:Sulac_2684"/>
<dbReference type="STRING" id="679936.Sulac_2684"/>
<gene>
    <name evidence="6" type="primary">moaC</name>
    <name evidence="8" type="ordered locus">Sulac_2684</name>
</gene>
<dbReference type="NCBIfam" id="NF006870">
    <property type="entry name" value="PRK09364.1"/>
    <property type="match status" value="1"/>
</dbReference>
<reference evidence="8 9" key="2">
    <citation type="journal article" date="2012" name="Stand. Genomic Sci.">
        <title>Complete genome sequence of the moderately thermophilic mineral-sulfide-oxidizing firmicute Sulfobacillus acidophilus type strain (NAL(T)).</title>
        <authorList>
            <person name="Anderson I."/>
            <person name="Chertkov O."/>
            <person name="Chen A."/>
            <person name="Saunders E."/>
            <person name="Lapidus A."/>
            <person name="Nolan M."/>
            <person name="Lucas S."/>
            <person name="Hammon N."/>
            <person name="Deshpande S."/>
            <person name="Cheng J.F."/>
            <person name="Han C."/>
            <person name="Tapia R."/>
            <person name="Goodwin L.A."/>
            <person name="Pitluck S."/>
            <person name="Liolios K."/>
            <person name="Pagani I."/>
            <person name="Ivanova N."/>
            <person name="Mikhailova N."/>
            <person name="Pati A."/>
            <person name="Palaniappan K."/>
            <person name="Land M."/>
            <person name="Pan C."/>
            <person name="Rohde M."/>
            <person name="Pukall R."/>
            <person name="Goker M."/>
            <person name="Detter J.C."/>
            <person name="Woyke T."/>
            <person name="Bristow J."/>
            <person name="Eisen J.A."/>
            <person name="Markowitz V."/>
            <person name="Hugenholtz P."/>
            <person name="Kyrpides N.C."/>
            <person name="Klenk H.P."/>
            <person name="Mavromatis K."/>
        </authorList>
    </citation>
    <scope>NUCLEOTIDE SEQUENCE [LARGE SCALE GENOMIC DNA]</scope>
    <source>
        <strain evidence="9">ATCC 700253 / DSM 10332 / NAL</strain>
    </source>
</reference>
<evidence type="ECO:0000259" key="7">
    <source>
        <dbReference type="Pfam" id="PF01967"/>
    </source>
</evidence>
<feature type="binding site" evidence="6">
    <location>
        <begin position="78"/>
        <end position="80"/>
    </location>
    <ligand>
        <name>substrate</name>
    </ligand>
</feature>
<evidence type="ECO:0000256" key="3">
    <source>
        <dbReference type="ARBA" id="ARBA00012575"/>
    </source>
</evidence>
<dbReference type="Gene3D" id="3.30.70.640">
    <property type="entry name" value="Molybdopterin cofactor biosynthesis C (MoaC) domain"/>
    <property type="match status" value="1"/>
</dbReference>
<dbReference type="SUPFAM" id="SSF55040">
    <property type="entry name" value="Molybdenum cofactor biosynthesis protein C, MoaC"/>
    <property type="match status" value="1"/>
</dbReference>
<reference evidence="9" key="1">
    <citation type="submission" date="2011-12" db="EMBL/GenBank/DDBJ databases">
        <title>The complete genome of chromosome of Sulfobacillus acidophilus DSM 10332.</title>
        <authorList>
            <person name="Lucas S."/>
            <person name="Han J."/>
            <person name="Lapidus A."/>
            <person name="Bruce D."/>
            <person name="Goodwin L."/>
            <person name="Pitluck S."/>
            <person name="Peters L."/>
            <person name="Kyrpides N."/>
            <person name="Mavromatis K."/>
            <person name="Ivanova N."/>
            <person name="Mikhailova N."/>
            <person name="Chertkov O."/>
            <person name="Saunders E."/>
            <person name="Detter J.C."/>
            <person name="Tapia R."/>
            <person name="Han C."/>
            <person name="Land M."/>
            <person name="Hauser L."/>
            <person name="Markowitz V."/>
            <person name="Cheng J.-F."/>
            <person name="Hugenholtz P."/>
            <person name="Woyke T."/>
            <person name="Wu D."/>
            <person name="Pukall R."/>
            <person name="Gehrich-Schroeter G."/>
            <person name="Schneider S."/>
            <person name="Klenk H.-P."/>
            <person name="Eisen J.A."/>
        </authorList>
    </citation>
    <scope>NUCLEOTIDE SEQUENCE [LARGE SCALE GENOMIC DNA]</scope>
    <source>
        <strain evidence="9">ATCC 700253 / DSM 10332 / NAL</strain>
    </source>
</reference>
<sequence length="166" mass="17896">MAPHRDFPHLNDAGEVHMVDVAAKPSTPRRAVAEGRLVTTPEVVNLVRQHAAPKGDVLAVARVAAIQAAKRTAEWIPLAHPVPLTHVAVEISPEPDGFRVLATVETVWATGVEMEALTAVTAALLTLYDMLKARDRGMVMTGVQLVEKTGGRSGTYRRTETPPEPE</sequence>
<evidence type="ECO:0000256" key="6">
    <source>
        <dbReference type="HAMAP-Rule" id="MF_01224"/>
    </source>
</evidence>
<dbReference type="InterPro" id="IPR050105">
    <property type="entry name" value="MoCo_biosynth_MoaA/MoaC"/>
</dbReference>
<feature type="binding site" evidence="6">
    <location>
        <begin position="114"/>
        <end position="115"/>
    </location>
    <ligand>
        <name>substrate</name>
    </ligand>
</feature>
<comment type="catalytic activity">
    <reaction evidence="1 6">
        <text>(8S)-3',8-cyclo-7,8-dihydroguanosine 5'-triphosphate = cyclic pyranopterin phosphate + diphosphate</text>
        <dbReference type="Rhea" id="RHEA:49580"/>
        <dbReference type="ChEBI" id="CHEBI:33019"/>
        <dbReference type="ChEBI" id="CHEBI:59648"/>
        <dbReference type="ChEBI" id="CHEBI:131766"/>
        <dbReference type="EC" id="4.6.1.17"/>
    </reaction>
</comment>
<feature type="active site" evidence="6">
    <location>
        <position position="129"/>
    </location>
</feature>
<evidence type="ECO:0000256" key="1">
    <source>
        <dbReference type="ARBA" id="ARBA00001637"/>
    </source>
</evidence>
<dbReference type="InterPro" id="IPR047594">
    <property type="entry name" value="MoaC_bact/euk"/>
</dbReference>
<comment type="subunit">
    <text evidence="6">Homohexamer; trimer of dimers.</text>
</comment>
<dbReference type="Proteomes" id="UP000005439">
    <property type="component" value="Chromosome"/>
</dbReference>
<organism evidence="8 9">
    <name type="scientific">Sulfobacillus acidophilus (strain ATCC 700253 / DSM 10332 / NAL)</name>
    <dbReference type="NCBI Taxonomy" id="679936"/>
    <lineage>
        <taxon>Bacteria</taxon>
        <taxon>Bacillati</taxon>
        <taxon>Bacillota</taxon>
        <taxon>Clostridia</taxon>
        <taxon>Eubacteriales</taxon>
        <taxon>Clostridiales Family XVII. Incertae Sedis</taxon>
        <taxon>Sulfobacillus</taxon>
    </lineage>
</organism>
<dbReference type="InterPro" id="IPR023045">
    <property type="entry name" value="MoaC"/>
</dbReference>
<dbReference type="PATRIC" id="fig|679936.5.peg.2778"/>
<comment type="pathway">
    <text evidence="2 6">Cofactor biosynthesis; molybdopterin biosynthesis.</text>
</comment>
<dbReference type="PANTHER" id="PTHR22960">
    <property type="entry name" value="MOLYBDOPTERIN COFACTOR SYNTHESIS PROTEIN A"/>
    <property type="match status" value="1"/>
</dbReference>
<comment type="function">
    <text evidence="6">Catalyzes the conversion of (8S)-3',8-cyclo-7,8-dihydroguanosine 5'-triphosphate to cyclic pyranopterin monophosphate (cPMP).</text>
</comment>
<proteinExistence type="inferred from homology"/>
<dbReference type="EMBL" id="CP003179">
    <property type="protein sequence ID" value="AEW06146.1"/>
    <property type="molecule type" value="Genomic_DNA"/>
</dbReference>
<dbReference type="InterPro" id="IPR036522">
    <property type="entry name" value="MoaC_sf"/>
</dbReference>
<dbReference type="UniPathway" id="UPA00344"/>
<name>G8TXU0_SULAD</name>
<accession>G8TXU0</accession>
<dbReference type="NCBIfam" id="TIGR00581">
    <property type="entry name" value="moaC"/>
    <property type="match status" value="1"/>
</dbReference>
<evidence type="ECO:0000256" key="2">
    <source>
        <dbReference type="ARBA" id="ARBA00005046"/>
    </source>
</evidence>
<evidence type="ECO:0000313" key="8">
    <source>
        <dbReference type="EMBL" id="AEW06146.1"/>
    </source>
</evidence>
<dbReference type="HAMAP" id="MF_01224_B">
    <property type="entry name" value="MoaC_B"/>
    <property type="match status" value="1"/>
</dbReference>
<evidence type="ECO:0000256" key="5">
    <source>
        <dbReference type="ARBA" id="ARBA00023239"/>
    </source>
</evidence>
<comment type="similarity">
    <text evidence="6">Belongs to the MoaC family.</text>
</comment>
<keyword evidence="9" id="KW-1185">Reference proteome</keyword>
<evidence type="ECO:0000256" key="4">
    <source>
        <dbReference type="ARBA" id="ARBA00023150"/>
    </source>
</evidence>
<dbReference type="PANTHER" id="PTHR22960:SF29">
    <property type="entry name" value="CYCLIC PYRANOPTERIN MONOPHOSPHATE SYNTHASE"/>
    <property type="match status" value="1"/>
</dbReference>
<protein>
    <recommendedName>
        <fullName evidence="3 6">Cyclic pyranopterin monophosphate synthase</fullName>
        <ecNumber evidence="3 6">4.6.1.17</ecNumber>
    </recommendedName>
    <alternativeName>
        <fullName evidence="6">Molybdenum cofactor biosynthesis protein C</fullName>
    </alternativeName>
</protein>
<dbReference type="Pfam" id="PF01967">
    <property type="entry name" value="MoaC"/>
    <property type="match status" value="1"/>
</dbReference>
<dbReference type="EC" id="4.6.1.17" evidence="3 6"/>
<keyword evidence="4 6" id="KW-0501">Molybdenum cofactor biosynthesis</keyword>
<evidence type="ECO:0000313" key="9">
    <source>
        <dbReference type="Proteomes" id="UP000005439"/>
    </source>
</evidence>
<dbReference type="AlphaFoldDB" id="G8TXU0"/>